<evidence type="ECO:0000313" key="2">
    <source>
        <dbReference type="EMBL" id="EED14061.1"/>
    </source>
</evidence>
<dbReference type="OrthoDB" id="4526966at2759"/>
<gene>
    <name evidence="2" type="ORF">TSTA_102880</name>
</gene>
<evidence type="ECO:0000313" key="3">
    <source>
        <dbReference type="Proteomes" id="UP000001745"/>
    </source>
</evidence>
<feature type="compositionally biased region" description="Basic and acidic residues" evidence="1">
    <location>
        <begin position="35"/>
        <end position="56"/>
    </location>
</feature>
<organism evidence="2 3">
    <name type="scientific">Talaromyces stipitatus (strain ATCC 10500 / CBS 375.48 / QM 6759 / NRRL 1006)</name>
    <name type="common">Penicillium stipitatum</name>
    <dbReference type="NCBI Taxonomy" id="441959"/>
    <lineage>
        <taxon>Eukaryota</taxon>
        <taxon>Fungi</taxon>
        <taxon>Dikarya</taxon>
        <taxon>Ascomycota</taxon>
        <taxon>Pezizomycotina</taxon>
        <taxon>Eurotiomycetes</taxon>
        <taxon>Eurotiomycetidae</taxon>
        <taxon>Eurotiales</taxon>
        <taxon>Trichocomaceae</taxon>
        <taxon>Talaromyces</taxon>
        <taxon>Talaromyces sect. Talaromyces</taxon>
    </lineage>
</organism>
<dbReference type="eggNOG" id="ENOG502S6CD">
    <property type="taxonomic scope" value="Eukaryota"/>
</dbReference>
<proteinExistence type="predicted"/>
<sequence>MNAICMACGCLPFAQSKSLTHVVHVTRKTNHGIRHGHEIRDADPTENDRSKGERNAEGYLSSTPSITRKNYYHLTFNAASEEGTIRDSPGNRISSWPEVVARIAFGGFVPFATRELVDSVRFTVQGRQELSLEDIHYIRKTLRRLIISCHRKHQEKLLFGQFIEDEARTRKVTVTYDNPSRVDTARAGAIFARYMTLLECMTAKIPNGDKPRAAYEACCNEVRSSYKEALDKEAKGSTKCQPEFLPDGRSKSLQDQADKIFDDFDQNQVTADKPSKDVLADMTSPMEWAKLESNSDALLVPLVLFHTLGFEVKSSNEVLPRELSATASQFYA</sequence>
<dbReference type="EMBL" id="EQ962658">
    <property type="protein sequence ID" value="EED14061.1"/>
    <property type="molecule type" value="Genomic_DNA"/>
</dbReference>
<accession>B8MNH2</accession>
<reference evidence="3" key="1">
    <citation type="journal article" date="2015" name="Genome Announc.">
        <title>Genome sequence of the AIDS-associated pathogen Penicillium marneffei (ATCC18224) and its near taxonomic relative Talaromyces stipitatus (ATCC10500).</title>
        <authorList>
            <person name="Nierman W.C."/>
            <person name="Fedorova-Abrams N.D."/>
            <person name="Andrianopoulos A."/>
        </authorList>
    </citation>
    <scope>NUCLEOTIDE SEQUENCE [LARGE SCALE GENOMIC DNA]</scope>
    <source>
        <strain evidence="3">ATCC 10500 / CBS 375.48 / QM 6759 / NRRL 1006</strain>
    </source>
</reference>
<dbReference type="RefSeq" id="XP_002486299.1">
    <property type="nucleotide sequence ID" value="XM_002486254.1"/>
</dbReference>
<dbReference type="PhylomeDB" id="B8MNH2"/>
<dbReference type="InParanoid" id="B8MNH2"/>
<feature type="region of interest" description="Disordered" evidence="1">
    <location>
        <begin position="31"/>
        <end position="61"/>
    </location>
</feature>
<protein>
    <submittedName>
        <fullName evidence="2">Uncharacterized protein</fullName>
    </submittedName>
</protein>
<dbReference type="AlphaFoldDB" id="B8MNH2"/>
<evidence type="ECO:0000256" key="1">
    <source>
        <dbReference type="SAM" id="MobiDB-lite"/>
    </source>
</evidence>
<dbReference type="GeneID" id="8102907"/>
<dbReference type="VEuPathDB" id="FungiDB:TSTA_102880"/>
<keyword evidence="3" id="KW-1185">Reference proteome</keyword>
<name>B8MNH2_TALSN</name>
<dbReference type="Proteomes" id="UP000001745">
    <property type="component" value="Unassembled WGS sequence"/>
</dbReference>
<dbReference type="HOGENOM" id="CLU_837229_0_0_1"/>